<evidence type="ECO:0000313" key="4">
    <source>
        <dbReference type="EMBL" id="MFC4542172.1"/>
    </source>
</evidence>
<feature type="domain" description="Cohesin" evidence="3">
    <location>
        <begin position="39"/>
        <end position="157"/>
    </location>
</feature>
<dbReference type="InterPro" id="IPR002102">
    <property type="entry name" value="Cohesin_dom"/>
</dbReference>
<name>A0ABD5PNP5_9EURY</name>
<feature type="transmembrane region" description="Helical" evidence="2">
    <location>
        <begin position="209"/>
        <end position="230"/>
    </location>
</feature>
<keyword evidence="2" id="KW-1133">Transmembrane helix</keyword>
<dbReference type="Gene3D" id="2.60.40.680">
    <property type="match status" value="1"/>
</dbReference>
<dbReference type="Pfam" id="PF00963">
    <property type="entry name" value="Cohesin"/>
    <property type="match status" value="1"/>
</dbReference>
<organism evidence="4 5">
    <name type="scientific">Halosolutus amylolyticus</name>
    <dbReference type="NCBI Taxonomy" id="2932267"/>
    <lineage>
        <taxon>Archaea</taxon>
        <taxon>Methanobacteriati</taxon>
        <taxon>Methanobacteriota</taxon>
        <taxon>Stenosarchaea group</taxon>
        <taxon>Halobacteria</taxon>
        <taxon>Halobacteriales</taxon>
        <taxon>Natrialbaceae</taxon>
        <taxon>Halosolutus</taxon>
    </lineage>
</organism>
<dbReference type="InterPro" id="IPR008965">
    <property type="entry name" value="CBM2/CBM3_carb-bd_dom_sf"/>
</dbReference>
<keyword evidence="2" id="KW-0812">Transmembrane</keyword>
<evidence type="ECO:0000256" key="1">
    <source>
        <dbReference type="SAM" id="MobiDB-lite"/>
    </source>
</evidence>
<gene>
    <name evidence="4" type="ORF">ACFO5R_09550</name>
</gene>
<proteinExistence type="predicted"/>
<feature type="region of interest" description="Disordered" evidence="1">
    <location>
        <begin position="182"/>
        <end position="206"/>
    </location>
</feature>
<accession>A0ABD5PNP5</accession>
<comment type="caution">
    <text evidence="4">The sequence shown here is derived from an EMBL/GenBank/DDBJ whole genome shotgun (WGS) entry which is preliminary data.</text>
</comment>
<dbReference type="RefSeq" id="WP_250141574.1">
    <property type="nucleotide sequence ID" value="NZ_JALIQP010000004.1"/>
</dbReference>
<dbReference type="EMBL" id="JBHSFA010000005">
    <property type="protein sequence ID" value="MFC4542172.1"/>
    <property type="molecule type" value="Genomic_DNA"/>
</dbReference>
<protein>
    <submittedName>
        <fullName evidence="4">Cohesin domain-containing protein</fullName>
    </submittedName>
</protein>
<reference evidence="4 5" key="1">
    <citation type="journal article" date="2019" name="Int. J. Syst. Evol. Microbiol.">
        <title>The Global Catalogue of Microorganisms (GCM) 10K type strain sequencing project: providing services to taxonomists for standard genome sequencing and annotation.</title>
        <authorList>
            <consortium name="The Broad Institute Genomics Platform"/>
            <consortium name="The Broad Institute Genome Sequencing Center for Infectious Disease"/>
            <person name="Wu L."/>
            <person name="Ma J."/>
        </authorList>
    </citation>
    <scope>NUCLEOTIDE SEQUENCE [LARGE SCALE GENOMIC DNA]</scope>
    <source>
        <strain evidence="4 5">WLHS5</strain>
    </source>
</reference>
<dbReference type="Proteomes" id="UP001595898">
    <property type="component" value="Unassembled WGS sequence"/>
</dbReference>
<dbReference type="AlphaFoldDB" id="A0ABD5PNP5"/>
<evidence type="ECO:0000256" key="2">
    <source>
        <dbReference type="SAM" id="Phobius"/>
    </source>
</evidence>
<dbReference type="SUPFAM" id="SSF49384">
    <property type="entry name" value="Carbohydrate-binding domain"/>
    <property type="match status" value="1"/>
</dbReference>
<evidence type="ECO:0000313" key="5">
    <source>
        <dbReference type="Proteomes" id="UP001595898"/>
    </source>
</evidence>
<sequence>MSRTARALSIALVVVVVTSVATVGFAGMGGASDSATILEVEPETAQAPPGETIHVAIRLYNDGGYGGVGVERVAFGVEYDSDVLTIDSITRGPWLEQGNETEIVTEVDVDEAAGYAVVEQYRDPVAGGAAGNDRAATVTFTVAEDADGASSPVNVTDVETELTTDWPQTAFTHNGSVSVAADGDVVDASPPERTLDYEASTDDGGSDSIPGLGVVAPLVALAVLAGIAAFRRD</sequence>
<keyword evidence="2" id="KW-0472">Membrane</keyword>
<keyword evidence="5" id="KW-1185">Reference proteome</keyword>
<evidence type="ECO:0000259" key="3">
    <source>
        <dbReference type="Pfam" id="PF00963"/>
    </source>
</evidence>